<reference evidence="2" key="1">
    <citation type="journal article" date="2022" name="Nat. Commun.">
        <title>Chromosome evolution and the genetic basis of agronomically important traits in greater yam.</title>
        <authorList>
            <person name="Bredeson J.V."/>
            <person name="Lyons J.B."/>
            <person name="Oniyinde I.O."/>
            <person name="Okereke N.R."/>
            <person name="Kolade O."/>
            <person name="Nnabue I."/>
            <person name="Nwadili C.O."/>
            <person name="Hribova E."/>
            <person name="Parker M."/>
            <person name="Nwogha J."/>
            <person name="Shu S."/>
            <person name="Carlson J."/>
            <person name="Kariba R."/>
            <person name="Muthemba S."/>
            <person name="Knop K."/>
            <person name="Barton G.J."/>
            <person name="Sherwood A.V."/>
            <person name="Lopez-Montes A."/>
            <person name="Asiedu R."/>
            <person name="Jamnadass R."/>
            <person name="Muchugi A."/>
            <person name="Goodstein D."/>
            <person name="Egesi C.N."/>
            <person name="Featherston J."/>
            <person name="Asfaw A."/>
            <person name="Simpson G.G."/>
            <person name="Dolezel J."/>
            <person name="Hendre P.S."/>
            <person name="Van Deynze A."/>
            <person name="Kumar P.L."/>
            <person name="Obidiegwu J.E."/>
            <person name="Bhattacharjee R."/>
            <person name="Rokhsar D.S."/>
        </authorList>
    </citation>
    <scope>NUCLEOTIDE SEQUENCE [LARGE SCALE GENOMIC DNA]</scope>
    <source>
        <strain evidence="2">cv. TDa95/00328</strain>
    </source>
</reference>
<protein>
    <submittedName>
        <fullName evidence="1">Composite domain of metallo-dependent hydrolases protein</fullName>
    </submittedName>
</protein>
<gene>
    <name evidence="1" type="ORF">IHE45_16G045300</name>
</gene>
<proteinExistence type="predicted"/>
<comment type="caution">
    <text evidence="1">The sequence shown here is derived from an EMBL/GenBank/DDBJ whole genome shotgun (WGS) entry which is preliminary data.</text>
</comment>
<organism evidence="1 2">
    <name type="scientific">Dioscorea alata</name>
    <name type="common">Purple yam</name>
    <dbReference type="NCBI Taxonomy" id="55571"/>
    <lineage>
        <taxon>Eukaryota</taxon>
        <taxon>Viridiplantae</taxon>
        <taxon>Streptophyta</taxon>
        <taxon>Embryophyta</taxon>
        <taxon>Tracheophyta</taxon>
        <taxon>Spermatophyta</taxon>
        <taxon>Magnoliopsida</taxon>
        <taxon>Liliopsida</taxon>
        <taxon>Dioscoreales</taxon>
        <taxon>Dioscoreaceae</taxon>
        <taxon>Dioscorea</taxon>
    </lineage>
</organism>
<evidence type="ECO:0000313" key="1">
    <source>
        <dbReference type="EMBL" id="KAH7659665.1"/>
    </source>
</evidence>
<keyword evidence="1" id="KW-0378">Hydrolase</keyword>
<evidence type="ECO:0000313" key="2">
    <source>
        <dbReference type="Proteomes" id="UP000827976"/>
    </source>
</evidence>
<dbReference type="EMBL" id="CM037026">
    <property type="protein sequence ID" value="KAH7659665.1"/>
    <property type="molecule type" value="Genomic_DNA"/>
</dbReference>
<keyword evidence="2" id="KW-1185">Reference proteome</keyword>
<dbReference type="Proteomes" id="UP000827976">
    <property type="component" value="Chromosome 16"/>
</dbReference>
<name>A0ACB7UHC3_DIOAL</name>
<sequence length="107" mass="11467">MVAPPPSSSSISAPLLLYNGVIFTMDPHSCVFRNSAIVVSGDRIHIIGRSNDILRDFYHLVDGFIDLSGSILLPGPSVFPLSSSISSESRLMIDSGGLGFVDCIWDV</sequence>
<accession>A0ACB7UHC3</accession>